<dbReference type="InterPro" id="IPR001763">
    <property type="entry name" value="Rhodanese-like_dom"/>
</dbReference>
<keyword evidence="4 8" id="KW-0819">tRNA processing</keyword>
<dbReference type="Proteomes" id="UP000484164">
    <property type="component" value="Unassembled WGS sequence"/>
</dbReference>
<evidence type="ECO:0000256" key="2">
    <source>
        <dbReference type="ARBA" id="ARBA00022490"/>
    </source>
</evidence>
<feature type="binding site" evidence="8">
    <location>
        <begin position="27"/>
        <end position="32"/>
    </location>
    <ligand>
        <name>ATP</name>
        <dbReference type="ChEBI" id="CHEBI:30616"/>
    </ligand>
</feature>
<evidence type="ECO:0000256" key="7">
    <source>
        <dbReference type="ARBA" id="ARBA00048539"/>
    </source>
</evidence>
<feature type="domain" description="Rhodanese" evidence="9">
    <location>
        <begin position="10"/>
        <end position="67"/>
    </location>
</feature>
<dbReference type="SMART" id="SM00977">
    <property type="entry name" value="TilS_C"/>
    <property type="match status" value="1"/>
</dbReference>
<comment type="similarity">
    <text evidence="8">Belongs to the tRNA(Ile)-lysidine synthase family.</text>
</comment>
<dbReference type="InterPro" id="IPR012094">
    <property type="entry name" value="tRNA_Ile_lys_synt"/>
</dbReference>
<dbReference type="PROSITE" id="PS50206">
    <property type="entry name" value="RHODANESE_3"/>
    <property type="match status" value="1"/>
</dbReference>
<comment type="catalytic activity">
    <reaction evidence="7 8">
        <text>cytidine(34) in tRNA(Ile2) + L-lysine + ATP = lysidine(34) in tRNA(Ile2) + AMP + diphosphate + H(+)</text>
        <dbReference type="Rhea" id="RHEA:43744"/>
        <dbReference type="Rhea" id="RHEA-COMP:10625"/>
        <dbReference type="Rhea" id="RHEA-COMP:10670"/>
        <dbReference type="ChEBI" id="CHEBI:15378"/>
        <dbReference type="ChEBI" id="CHEBI:30616"/>
        <dbReference type="ChEBI" id="CHEBI:32551"/>
        <dbReference type="ChEBI" id="CHEBI:33019"/>
        <dbReference type="ChEBI" id="CHEBI:82748"/>
        <dbReference type="ChEBI" id="CHEBI:83665"/>
        <dbReference type="ChEBI" id="CHEBI:456215"/>
        <dbReference type="EC" id="6.3.4.19"/>
    </reaction>
</comment>
<evidence type="ECO:0000313" key="10">
    <source>
        <dbReference type="EMBL" id="KAB2816023.1"/>
    </source>
</evidence>
<dbReference type="GO" id="GO:0005737">
    <property type="term" value="C:cytoplasm"/>
    <property type="evidence" value="ECO:0007669"/>
    <property type="project" value="UniProtKB-SubCell"/>
</dbReference>
<dbReference type="InterPro" id="IPR014729">
    <property type="entry name" value="Rossmann-like_a/b/a_fold"/>
</dbReference>
<dbReference type="SUPFAM" id="SSF52402">
    <property type="entry name" value="Adenine nucleotide alpha hydrolases-like"/>
    <property type="match status" value="1"/>
</dbReference>
<reference evidence="10 11" key="1">
    <citation type="submission" date="2019-10" db="EMBL/GenBank/DDBJ databases">
        <title>Genome sequence of Phaeocystidibacter marisrubri JCM30614 (type strain).</title>
        <authorList>
            <person name="Bowman J.P."/>
        </authorList>
    </citation>
    <scope>NUCLEOTIDE SEQUENCE [LARGE SCALE GENOMIC DNA]</scope>
    <source>
        <strain evidence="10 11">JCM 30614</strain>
    </source>
</reference>
<dbReference type="Gene3D" id="3.40.50.620">
    <property type="entry name" value="HUPs"/>
    <property type="match status" value="1"/>
</dbReference>
<dbReference type="EC" id="6.3.4.19" evidence="8"/>
<keyword evidence="2 8" id="KW-0963">Cytoplasm</keyword>
<dbReference type="SUPFAM" id="SSF56037">
    <property type="entry name" value="PheT/TilS domain"/>
    <property type="match status" value="1"/>
</dbReference>
<comment type="function">
    <text evidence="8">Ligates lysine onto the cytidine present at position 34 of the AUA codon-specific tRNA(Ile) that contains the anticodon CAU, in an ATP-dependent manner. Cytidine is converted to lysidine, thus changing the amino acid specificity of the tRNA from methionine to isoleucine.</text>
</comment>
<keyword evidence="6 8" id="KW-0067">ATP-binding</keyword>
<dbReference type="PANTHER" id="PTHR43033">
    <property type="entry name" value="TRNA(ILE)-LYSIDINE SYNTHASE-RELATED"/>
    <property type="match status" value="1"/>
</dbReference>
<dbReference type="HAMAP" id="MF_01161">
    <property type="entry name" value="tRNA_Ile_lys_synt"/>
    <property type="match status" value="1"/>
</dbReference>
<dbReference type="NCBIfam" id="TIGR02433">
    <property type="entry name" value="lysidine_TilS_C"/>
    <property type="match status" value="1"/>
</dbReference>
<dbReference type="RefSeq" id="WP_151693452.1">
    <property type="nucleotide sequence ID" value="NZ_BMGX01000001.1"/>
</dbReference>
<dbReference type="CDD" id="cd01992">
    <property type="entry name" value="TilS_N"/>
    <property type="match status" value="1"/>
</dbReference>
<accession>A0A6L3ZDT9</accession>
<dbReference type="AlphaFoldDB" id="A0A6L3ZDT9"/>
<organism evidence="10 11">
    <name type="scientific">Phaeocystidibacter marisrubri</name>
    <dbReference type="NCBI Taxonomy" id="1577780"/>
    <lineage>
        <taxon>Bacteria</taxon>
        <taxon>Pseudomonadati</taxon>
        <taxon>Bacteroidota</taxon>
        <taxon>Flavobacteriia</taxon>
        <taxon>Flavobacteriales</taxon>
        <taxon>Phaeocystidibacteraceae</taxon>
        <taxon>Phaeocystidibacter</taxon>
    </lineage>
</organism>
<comment type="domain">
    <text evidence="8">The N-terminal region contains the highly conserved SGGXDS motif, predicted to be a P-loop motif involved in ATP binding.</text>
</comment>
<dbReference type="PANTHER" id="PTHR43033:SF1">
    <property type="entry name" value="TRNA(ILE)-LYSIDINE SYNTHASE-RELATED"/>
    <property type="match status" value="1"/>
</dbReference>
<evidence type="ECO:0000256" key="6">
    <source>
        <dbReference type="ARBA" id="ARBA00022840"/>
    </source>
</evidence>
<keyword evidence="5 8" id="KW-0547">Nucleotide-binding</keyword>
<keyword evidence="3 8" id="KW-0436">Ligase</keyword>
<evidence type="ECO:0000259" key="9">
    <source>
        <dbReference type="PROSITE" id="PS50206"/>
    </source>
</evidence>
<dbReference type="EMBL" id="WBVQ01000002">
    <property type="protein sequence ID" value="KAB2816023.1"/>
    <property type="molecule type" value="Genomic_DNA"/>
</dbReference>
<dbReference type="GO" id="GO:0032267">
    <property type="term" value="F:tRNA(Ile)-lysidine synthase activity"/>
    <property type="evidence" value="ECO:0007669"/>
    <property type="project" value="UniProtKB-EC"/>
</dbReference>
<comment type="subcellular location">
    <subcellularLocation>
        <location evidence="1 8">Cytoplasm</location>
    </subcellularLocation>
</comment>
<dbReference type="GO" id="GO:0006400">
    <property type="term" value="P:tRNA modification"/>
    <property type="evidence" value="ECO:0007669"/>
    <property type="project" value="UniProtKB-UniRule"/>
</dbReference>
<evidence type="ECO:0000256" key="8">
    <source>
        <dbReference type="HAMAP-Rule" id="MF_01161"/>
    </source>
</evidence>
<evidence type="ECO:0000256" key="4">
    <source>
        <dbReference type="ARBA" id="ARBA00022694"/>
    </source>
</evidence>
<evidence type="ECO:0000256" key="3">
    <source>
        <dbReference type="ARBA" id="ARBA00022598"/>
    </source>
</evidence>
<keyword evidence="11" id="KW-1185">Reference proteome</keyword>
<comment type="caution">
    <text evidence="10">The sequence shown here is derived from an EMBL/GenBank/DDBJ whole genome shotgun (WGS) entry which is preliminary data.</text>
</comment>
<dbReference type="NCBIfam" id="TIGR02432">
    <property type="entry name" value="lysidine_TilS_N"/>
    <property type="match status" value="1"/>
</dbReference>
<name>A0A6L3ZDT9_9FLAO</name>
<dbReference type="InterPro" id="IPR011063">
    <property type="entry name" value="TilS/TtcA_N"/>
</dbReference>
<evidence type="ECO:0000256" key="1">
    <source>
        <dbReference type="ARBA" id="ARBA00004496"/>
    </source>
</evidence>
<gene>
    <name evidence="8 10" type="primary">tilS</name>
    <name evidence="10" type="ORF">F8C82_10030</name>
</gene>
<proteinExistence type="inferred from homology"/>
<protein>
    <recommendedName>
        <fullName evidence="8">tRNA(Ile)-lysidine synthase</fullName>
        <ecNumber evidence="8">6.3.4.19</ecNumber>
    </recommendedName>
    <alternativeName>
        <fullName evidence="8">tRNA(Ile)-2-lysyl-cytidine synthase</fullName>
    </alternativeName>
    <alternativeName>
        <fullName evidence="8">tRNA(Ile)-lysidine synthetase</fullName>
    </alternativeName>
</protein>
<dbReference type="Pfam" id="PF11734">
    <property type="entry name" value="TilS_C"/>
    <property type="match status" value="1"/>
</dbReference>
<evidence type="ECO:0000313" key="11">
    <source>
        <dbReference type="Proteomes" id="UP000484164"/>
    </source>
</evidence>
<dbReference type="GO" id="GO:0005524">
    <property type="term" value="F:ATP binding"/>
    <property type="evidence" value="ECO:0007669"/>
    <property type="project" value="UniProtKB-UniRule"/>
</dbReference>
<dbReference type="InterPro" id="IPR012795">
    <property type="entry name" value="tRNA_Ile_lys_synt_N"/>
</dbReference>
<sequence length="440" mass="50141">MDLHEVVQGFLDEQGVKPEDGIVVGCSGGVDSMVLANVLYVLGYRMGIYHMNAGLRGEEADADENLVDKWAVGMGVSFKAGHYKLGEGKRKSIQVRARSQRYKDLNEVCKEWGMRWIATAHHKQDKLETTVLNFLRGSGIQGLTSLRERRENIIRPLLQVCKEELYAYAKEKSVPWREDASNRSTGYARNRVRLNVIPALQDVTDRGLEGAYKTIELLQEATDFLDEKLSEAVEDIVWWDGVQLRIDKAALQNNPHAGLLLHYILSPYGQFDKVGILQALNGQPGKRFTNDRFELIVDREHLIVHKPQEPEDKAFKLQRGSQVLKKPISLLTDVITIEALGEIPKVREVLCVDADKLQFPLTLRRWRSGDRFQPFGMKGIKKISDYLTDEKVPIHEKDHVYVLCSGESIVWVVGFRPDDRFKVDDNTKMVYLAELNEKLL</sequence>
<dbReference type="Pfam" id="PF01171">
    <property type="entry name" value="ATP_bind_3"/>
    <property type="match status" value="1"/>
</dbReference>
<evidence type="ECO:0000256" key="5">
    <source>
        <dbReference type="ARBA" id="ARBA00022741"/>
    </source>
</evidence>
<dbReference type="InterPro" id="IPR012796">
    <property type="entry name" value="Lysidine-tRNA-synth_C"/>
</dbReference>
<dbReference type="OrthoDB" id="9807403at2"/>